<dbReference type="RefSeq" id="WP_146856047.1">
    <property type="nucleotide sequence ID" value="NZ_BKAG01000084.1"/>
</dbReference>
<feature type="compositionally biased region" description="Basic and acidic residues" evidence="1">
    <location>
        <begin position="41"/>
        <end position="59"/>
    </location>
</feature>
<evidence type="ECO:0000256" key="1">
    <source>
        <dbReference type="SAM" id="MobiDB-lite"/>
    </source>
</evidence>
<accession>A0A512MHU0</accession>
<name>A0A512MHU0_9BACT</name>
<keyword evidence="3" id="KW-1185">Reference proteome</keyword>
<feature type="region of interest" description="Disordered" evidence="1">
    <location>
        <begin position="1"/>
        <end position="59"/>
    </location>
</feature>
<protein>
    <submittedName>
        <fullName evidence="2">Uncharacterized protein</fullName>
    </submittedName>
</protein>
<evidence type="ECO:0000313" key="3">
    <source>
        <dbReference type="Proteomes" id="UP000321577"/>
    </source>
</evidence>
<dbReference type="Proteomes" id="UP000321577">
    <property type="component" value="Unassembled WGS sequence"/>
</dbReference>
<reference evidence="2 3" key="1">
    <citation type="submission" date="2019-07" db="EMBL/GenBank/DDBJ databases">
        <title>Whole genome shotgun sequence of Brevifollis gellanilyticus NBRC 108608.</title>
        <authorList>
            <person name="Hosoyama A."/>
            <person name="Uohara A."/>
            <person name="Ohji S."/>
            <person name="Ichikawa N."/>
        </authorList>
    </citation>
    <scope>NUCLEOTIDE SEQUENCE [LARGE SCALE GENOMIC DNA]</scope>
    <source>
        <strain evidence="2 3">NBRC 108608</strain>
    </source>
</reference>
<gene>
    <name evidence="2" type="ORF">BGE01nite_55960</name>
</gene>
<dbReference type="EMBL" id="BKAG01000084">
    <property type="protein sequence ID" value="GEP46305.1"/>
    <property type="molecule type" value="Genomic_DNA"/>
</dbReference>
<proteinExistence type="predicted"/>
<sequence>MRSQKINNRAPRPFNNQNASGRWAGGQGGFIPAPKFPQPVKKADKDASSKDGGESKAQS</sequence>
<organism evidence="2 3">
    <name type="scientific">Brevifollis gellanilyticus</name>
    <dbReference type="NCBI Taxonomy" id="748831"/>
    <lineage>
        <taxon>Bacteria</taxon>
        <taxon>Pseudomonadati</taxon>
        <taxon>Verrucomicrobiota</taxon>
        <taxon>Verrucomicrobiia</taxon>
        <taxon>Verrucomicrobiales</taxon>
        <taxon>Verrucomicrobiaceae</taxon>
    </lineage>
</organism>
<comment type="caution">
    <text evidence="2">The sequence shown here is derived from an EMBL/GenBank/DDBJ whole genome shotgun (WGS) entry which is preliminary data.</text>
</comment>
<dbReference type="AlphaFoldDB" id="A0A512MHU0"/>
<evidence type="ECO:0000313" key="2">
    <source>
        <dbReference type="EMBL" id="GEP46305.1"/>
    </source>
</evidence>